<organism evidence="1 2">
    <name type="scientific">Nocardia flavorosea</name>
    <dbReference type="NCBI Taxonomy" id="53429"/>
    <lineage>
        <taxon>Bacteria</taxon>
        <taxon>Bacillati</taxon>
        <taxon>Actinomycetota</taxon>
        <taxon>Actinomycetes</taxon>
        <taxon>Mycobacteriales</taxon>
        <taxon>Nocardiaceae</taxon>
        <taxon>Nocardia</taxon>
    </lineage>
</organism>
<proteinExistence type="predicted"/>
<evidence type="ECO:0000313" key="2">
    <source>
        <dbReference type="Proteomes" id="UP000570678"/>
    </source>
</evidence>
<evidence type="ECO:0000313" key="1">
    <source>
        <dbReference type="EMBL" id="NKY57821.1"/>
    </source>
</evidence>
<gene>
    <name evidence="1" type="ORF">HGA15_17030</name>
</gene>
<name>A0A846YJ27_9NOCA</name>
<dbReference type="EMBL" id="JAAXOT010000008">
    <property type="protein sequence ID" value="NKY57821.1"/>
    <property type="molecule type" value="Genomic_DNA"/>
</dbReference>
<sequence>MDSPNVATLKAITVSRIYLLHRRLITRGYTMIDPDKPRRAVALLHSEHDPAAYEELMRRHRLNVAYTVHTDAPAVLAALIAVQHALEHLADVVVIPHLGVLEASTPWWVVTEAADLITGTQEYPLWSAVTAQTRRRQ</sequence>
<keyword evidence="2" id="KW-1185">Reference proteome</keyword>
<protein>
    <submittedName>
        <fullName evidence="1">Uncharacterized protein</fullName>
    </submittedName>
</protein>
<accession>A0A846YJ27</accession>
<reference evidence="1 2" key="1">
    <citation type="submission" date="2020-04" db="EMBL/GenBank/DDBJ databases">
        <title>MicrobeNet Type strains.</title>
        <authorList>
            <person name="Nicholson A.C."/>
        </authorList>
    </citation>
    <scope>NUCLEOTIDE SEQUENCE [LARGE SCALE GENOMIC DNA]</scope>
    <source>
        <strain evidence="1 2">JCM 3332</strain>
    </source>
</reference>
<dbReference type="AlphaFoldDB" id="A0A846YJ27"/>
<dbReference type="RefSeq" id="WP_062978280.1">
    <property type="nucleotide sequence ID" value="NZ_JAAXOT010000008.1"/>
</dbReference>
<dbReference type="Proteomes" id="UP000570678">
    <property type="component" value="Unassembled WGS sequence"/>
</dbReference>
<comment type="caution">
    <text evidence="1">The sequence shown here is derived from an EMBL/GenBank/DDBJ whole genome shotgun (WGS) entry which is preliminary data.</text>
</comment>